<accession>A0A2M7H2F8</accession>
<comment type="similarity">
    <text evidence="2">Belongs to the pyruvoyl-dependent arginine decarboxylase family.</text>
</comment>
<dbReference type="Pfam" id="PF01862">
    <property type="entry name" value="PvlArgDC"/>
    <property type="match status" value="1"/>
</dbReference>
<evidence type="ECO:0000256" key="5">
    <source>
        <dbReference type="ARBA" id="ARBA00022793"/>
    </source>
</evidence>
<proteinExistence type="inferred from homology"/>
<dbReference type="PANTHER" id="PTHR40438:SF1">
    <property type="entry name" value="PYRUVOYL-DEPENDENT ARGININE DECARBOXYLASE"/>
    <property type="match status" value="1"/>
</dbReference>
<dbReference type="SFLD" id="SFLDG01170">
    <property type="entry name" value="Pyruvoyl-dependent_arginine_de"/>
    <property type="match status" value="1"/>
</dbReference>
<dbReference type="GO" id="GO:0006527">
    <property type="term" value="P:L-arginine catabolic process"/>
    <property type="evidence" value="ECO:0007669"/>
    <property type="project" value="InterPro"/>
</dbReference>
<dbReference type="SFLD" id="SFLDS00055">
    <property type="entry name" value="Pyruvoyl-Dependent_Histidine/A"/>
    <property type="match status" value="1"/>
</dbReference>
<comment type="catalytic activity">
    <reaction evidence="8">
        <text>L-arginine + H(+) = agmatine + CO2</text>
        <dbReference type="Rhea" id="RHEA:17641"/>
        <dbReference type="ChEBI" id="CHEBI:15378"/>
        <dbReference type="ChEBI" id="CHEBI:16526"/>
        <dbReference type="ChEBI" id="CHEBI:32682"/>
        <dbReference type="ChEBI" id="CHEBI:58145"/>
        <dbReference type="EC" id="4.1.1.19"/>
    </reaction>
</comment>
<evidence type="ECO:0000313" key="10">
    <source>
        <dbReference type="Proteomes" id="UP000230292"/>
    </source>
</evidence>
<dbReference type="EC" id="4.1.1.19" evidence="3"/>
<dbReference type="PANTHER" id="PTHR40438">
    <property type="entry name" value="PYRUVOYL-DEPENDENT ARGININE DECARBOXYLASE"/>
    <property type="match status" value="1"/>
</dbReference>
<keyword evidence="6" id="KW-0456">Lyase</keyword>
<dbReference type="InterPro" id="IPR016104">
    <property type="entry name" value="Pyr-dep_his/arg-deCO2ase"/>
</dbReference>
<name>A0A2M7H2F8_9BACT</name>
<evidence type="ECO:0000256" key="8">
    <source>
        <dbReference type="ARBA" id="ARBA00049309"/>
    </source>
</evidence>
<dbReference type="EMBL" id="PFGC01000054">
    <property type="protein sequence ID" value="PIW36425.1"/>
    <property type="molecule type" value="Genomic_DNA"/>
</dbReference>
<dbReference type="GO" id="GO:0008792">
    <property type="term" value="F:arginine decarboxylase activity"/>
    <property type="evidence" value="ECO:0007669"/>
    <property type="project" value="UniProtKB-EC"/>
</dbReference>
<gene>
    <name evidence="9" type="ORF">COW24_05405</name>
</gene>
<protein>
    <recommendedName>
        <fullName evidence="4">Pyruvoyl-dependent arginine decarboxylase AaxB</fullName>
        <ecNumber evidence="3">4.1.1.19</ecNumber>
    </recommendedName>
</protein>
<keyword evidence="5" id="KW-0210">Decarboxylase</keyword>
<evidence type="ECO:0000256" key="4">
    <source>
        <dbReference type="ARBA" id="ARBA00014727"/>
    </source>
</evidence>
<comment type="caution">
    <text evidence="9">The sequence shown here is derived from an EMBL/GenBank/DDBJ whole genome shotgun (WGS) entry which is preliminary data.</text>
</comment>
<dbReference type="InterPro" id="IPR002724">
    <property type="entry name" value="Pyruvoyl-dep_arg_deCO2ase"/>
</dbReference>
<evidence type="ECO:0000256" key="3">
    <source>
        <dbReference type="ARBA" id="ARBA00012426"/>
    </source>
</evidence>
<dbReference type="Proteomes" id="UP000230292">
    <property type="component" value="Unassembled WGS sequence"/>
</dbReference>
<keyword evidence="7" id="KW-0670">Pyruvate</keyword>
<comment type="cofactor">
    <cofactor evidence="1">
        <name>pyruvate</name>
        <dbReference type="ChEBI" id="CHEBI:15361"/>
    </cofactor>
</comment>
<reference evidence="9 10" key="1">
    <citation type="submission" date="2017-09" db="EMBL/GenBank/DDBJ databases">
        <title>Depth-based differentiation of microbial function through sediment-hosted aquifers and enrichment of novel symbionts in the deep terrestrial subsurface.</title>
        <authorList>
            <person name="Probst A.J."/>
            <person name="Ladd B."/>
            <person name="Jarett J.K."/>
            <person name="Geller-Mcgrath D.E."/>
            <person name="Sieber C.M."/>
            <person name="Emerson J.B."/>
            <person name="Anantharaman K."/>
            <person name="Thomas B.C."/>
            <person name="Malmstrom R."/>
            <person name="Stieglmeier M."/>
            <person name="Klingl A."/>
            <person name="Woyke T."/>
            <person name="Ryan C.M."/>
            <person name="Banfield J.F."/>
        </authorList>
    </citation>
    <scope>NUCLEOTIDE SEQUENCE [LARGE SCALE GENOMIC DNA]</scope>
    <source>
        <strain evidence="9">CG15_BIG_FIL_POST_REV_8_21_14_020_45_12</strain>
    </source>
</reference>
<dbReference type="AlphaFoldDB" id="A0A2M7H2F8"/>
<sequence>MDIKVVSSFGVGKTLLSAFDAALFNSGVHNYNLIYLSSVIPPSSNITEVKQVTDIGGEWGDRLYVVHADSRSDVEGAYAGAGVGWYQFDDGRGVFVEHSGKWGSMLAAEESLQDQIRKSIKDLCIVRGIKYVESDVNMRLSVGVVKKEPVCALVLAVFKVESWFN</sequence>
<organism evidence="9 10">
    <name type="scientific">Candidatus Kerfeldbacteria bacterium CG15_BIG_FIL_POST_REV_8_21_14_020_45_12</name>
    <dbReference type="NCBI Taxonomy" id="2014247"/>
    <lineage>
        <taxon>Bacteria</taxon>
        <taxon>Candidatus Kerfeldiibacteriota</taxon>
    </lineage>
</organism>
<evidence type="ECO:0000256" key="7">
    <source>
        <dbReference type="ARBA" id="ARBA00023317"/>
    </source>
</evidence>
<evidence type="ECO:0000256" key="6">
    <source>
        <dbReference type="ARBA" id="ARBA00023239"/>
    </source>
</evidence>
<dbReference type="Gene3D" id="3.50.20.10">
    <property type="entry name" value="Pyruvoyl-Dependent Histidine Decarboxylase, subunit B"/>
    <property type="match status" value="1"/>
</dbReference>
<dbReference type="SUPFAM" id="SSF56271">
    <property type="entry name" value="Pyruvoyl-dependent histidine and arginine decarboxylases"/>
    <property type="match status" value="1"/>
</dbReference>
<evidence type="ECO:0000256" key="2">
    <source>
        <dbReference type="ARBA" id="ARBA00008611"/>
    </source>
</evidence>
<evidence type="ECO:0000313" key="9">
    <source>
        <dbReference type="EMBL" id="PIW36425.1"/>
    </source>
</evidence>
<dbReference type="InterPro" id="IPR016105">
    <property type="entry name" value="Pyr-dep_his/arg-deCO2ase_sand"/>
</dbReference>
<evidence type="ECO:0000256" key="1">
    <source>
        <dbReference type="ARBA" id="ARBA00001928"/>
    </source>
</evidence>